<dbReference type="AlphaFoldDB" id="A0A2S5EJ86"/>
<gene>
    <name evidence="1" type="ORF">AA81_03215</name>
</gene>
<dbReference type="EMBL" id="JALY01000070">
    <property type="protein sequence ID" value="POZ93167.1"/>
    <property type="molecule type" value="Genomic_DNA"/>
</dbReference>
<sequence length="124" mass="14649">MEQKNGDKVRRLVGYFRYESEEKVSLLNEIYSRADLLDNFFIPNFKLKSKVKNDKGKTIKKEYEKPKTPYQRLLESDTVSEKTKSQLKETYESLNMVKLREEINVLVDKLYSIQLTKSKSVSKT</sequence>
<evidence type="ECO:0000313" key="2">
    <source>
        <dbReference type="Proteomes" id="UP000236950"/>
    </source>
</evidence>
<protein>
    <submittedName>
        <fullName evidence="1">Uncharacterized protein</fullName>
    </submittedName>
</protein>
<reference evidence="1 2" key="1">
    <citation type="submission" date="2014-01" db="EMBL/GenBank/DDBJ databases">
        <title>Comparative genomics of Petrotoga.</title>
        <authorList>
            <person name="Chow K."/>
            <person name="Charchuk R."/>
            <person name="Nesbo C.L."/>
        </authorList>
    </citation>
    <scope>NUCLEOTIDE SEQUENCE [LARGE SCALE GENOMIC DNA]</scope>
    <source>
        <strain evidence="1 2">DSM 16923</strain>
    </source>
</reference>
<dbReference type="Proteomes" id="UP000236950">
    <property type="component" value="Unassembled WGS sequence"/>
</dbReference>
<organism evidence="1 2">
    <name type="scientific">Petrotoga halophila DSM 16923</name>
    <dbReference type="NCBI Taxonomy" id="1122953"/>
    <lineage>
        <taxon>Bacteria</taxon>
        <taxon>Thermotogati</taxon>
        <taxon>Thermotogota</taxon>
        <taxon>Thermotogae</taxon>
        <taxon>Petrotogales</taxon>
        <taxon>Petrotogaceae</taxon>
        <taxon>Petrotoga</taxon>
    </lineage>
</organism>
<accession>A0A2S5EJ86</accession>
<evidence type="ECO:0000313" key="1">
    <source>
        <dbReference type="EMBL" id="POZ93167.1"/>
    </source>
</evidence>
<keyword evidence="2" id="KW-1185">Reference proteome</keyword>
<proteinExistence type="predicted"/>
<name>A0A2S5EJ86_9BACT</name>
<comment type="caution">
    <text evidence="1">The sequence shown here is derived from an EMBL/GenBank/DDBJ whole genome shotgun (WGS) entry which is preliminary data.</text>
</comment>